<name>A0A841AEM2_9MICO</name>
<dbReference type="InterPro" id="IPR000962">
    <property type="entry name" value="Znf_DskA_TraR"/>
</dbReference>
<evidence type="ECO:0000256" key="5">
    <source>
        <dbReference type="SAM" id="MobiDB-lite"/>
    </source>
</evidence>
<keyword evidence="8" id="KW-1185">Reference proteome</keyword>
<keyword evidence="2" id="KW-0863">Zinc-finger</keyword>
<keyword evidence="3" id="KW-0862">Zinc</keyword>
<evidence type="ECO:0000313" key="8">
    <source>
        <dbReference type="Proteomes" id="UP000536685"/>
    </source>
</evidence>
<accession>A0A841AEM2</accession>
<evidence type="ECO:0000256" key="3">
    <source>
        <dbReference type="ARBA" id="ARBA00022833"/>
    </source>
</evidence>
<protein>
    <submittedName>
        <fullName evidence="7">RNA polymerase-binding transcription factor DksA</fullName>
    </submittedName>
</protein>
<dbReference type="RefSeq" id="WP_184232481.1">
    <property type="nucleotide sequence ID" value="NZ_JACHMJ010000001.1"/>
</dbReference>
<feature type="compositionally biased region" description="Polar residues" evidence="5">
    <location>
        <begin position="1"/>
        <end position="14"/>
    </location>
</feature>
<dbReference type="SUPFAM" id="SSF57716">
    <property type="entry name" value="Glucocorticoid receptor-like (DNA-binding domain)"/>
    <property type="match status" value="1"/>
</dbReference>
<dbReference type="PROSITE" id="PS51128">
    <property type="entry name" value="ZF_DKSA_2"/>
    <property type="match status" value="1"/>
</dbReference>
<comment type="caution">
    <text evidence="7">The sequence shown here is derived from an EMBL/GenBank/DDBJ whole genome shotgun (WGS) entry which is preliminary data.</text>
</comment>
<keyword evidence="1" id="KW-0479">Metal-binding</keyword>
<dbReference type="Proteomes" id="UP000536685">
    <property type="component" value="Unassembled WGS sequence"/>
</dbReference>
<dbReference type="Pfam" id="PF01258">
    <property type="entry name" value="zf-dskA_traR"/>
    <property type="match status" value="1"/>
</dbReference>
<reference evidence="7 8" key="1">
    <citation type="submission" date="2020-08" db="EMBL/GenBank/DDBJ databases">
        <title>Sequencing the genomes of 1000 actinobacteria strains.</title>
        <authorList>
            <person name="Klenk H.-P."/>
        </authorList>
    </citation>
    <scope>NUCLEOTIDE SEQUENCE [LARGE SCALE GENOMIC DNA]</scope>
    <source>
        <strain evidence="7 8">DSM 105784</strain>
    </source>
</reference>
<feature type="zinc finger region" description="dksA C4-type" evidence="4">
    <location>
        <begin position="100"/>
        <end position="124"/>
    </location>
</feature>
<dbReference type="EMBL" id="JACHMJ010000001">
    <property type="protein sequence ID" value="MBB5841687.1"/>
    <property type="molecule type" value="Genomic_DNA"/>
</dbReference>
<evidence type="ECO:0000256" key="1">
    <source>
        <dbReference type="ARBA" id="ARBA00022723"/>
    </source>
</evidence>
<evidence type="ECO:0000313" key="7">
    <source>
        <dbReference type="EMBL" id="MBB5841687.1"/>
    </source>
</evidence>
<proteinExistence type="predicted"/>
<gene>
    <name evidence="7" type="ORF">HD599_000010</name>
</gene>
<evidence type="ECO:0000259" key="6">
    <source>
        <dbReference type="Pfam" id="PF01258"/>
    </source>
</evidence>
<dbReference type="PANTHER" id="PTHR33823:SF4">
    <property type="entry name" value="GENERAL STRESS PROTEIN 16O"/>
    <property type="match status" value="1"/>
</dbReference>
<dbReference type="Gene3D" id="1.20.120.910">
    <property type="entry name" value="DksA, coiled-coil domain"/>
    <property type="match status" value="1"/>
</dbReference>
<organism evidence="7 8">
    <name type="scientific">Conyzicola lurida</name>
    <dbReference type="NCBI Taxonomy" id="1172621"/>
    <lineage>
        <taxon>Bacteria</taxon>
        <taxon>Bacillati</taxon>
        <taxon>Actinomycetota</taxon>
        <taxon>Actinomycetes</taxon>
        <taxon>Micrococcales</taxon>
        <taxon>Microbacteriaceae</taxon>
        <taxon>Conyzicola</taxon>
    </lineage>
</organism>
<dbReference type="InterPro" id="IPR037187">
    <property type="entry name" value="DnaK_N"/>
</dbReference>
<dbReference type="AlphaFoldDB" id="A0A841AEM2"/>
<feature type="domain" description="Zinc finger DksA/TraR C4-type" evidence="6">
    <location>
        <begin position="95"/>
        <end position="126"/>
    </location>
</feature>
<dbReference type="SUPFAM" id="SSF109635">
    <property type="entry name" value="DnaK suppressor protein DksA, alpha-hairpin domain"/>
    <property type="match status" value="1"/>
</dbReference>
<evidence type="ECO:0000256" key="2">
    <source>
        <dbReference type="ARBA" id="ARBA00022771"/>
    </source>
</evidence>
<evidence type="ECO:0000256" key="4">
    <source>
        <dbReference type="PROSITE-ProRule" id="PRU00510"/>
    </source>
</evidence>
<dbReference type="GO" id="GO:0008270">
    <property type="term" value="F:zinc ion binding"/>
    <property type="evidence" value="ECO:0007669"/>
    <property type="project" value="UniProtKB-KW"/>
</dbReference>
<feature type="region of interest" description="Disordered" evidence="5">
    <location>
        <begin position="1"/>
        <end position="24"/>
    </location>
</feature>
<dbReference type="PANTHER" id="PTHR33823">
    <property type="entry name" value="RNA POLYMERASE-BINDING TRANSCRIPTION FACTOR DKSA-RELATED"/>
    <property type="match status" value="1"/>
</dbReference>
<sequence>MTSTAPDTATLTSRQRSHFRKRLDDDRTETAELIIRLDADVASFHGSRAGSSVDDEHDPEGPTLAFEQSQASAILEQTRVHLSQIDKALERLEAGTFGSCVTCLRPIPVARLEARPYSTQCVACASVAR</sequence>